<keyword evidence="2" id="KW-1185">Reference proteome</keyword>
<dbReference type="InterPro" id="IPR032675">
    <property type="entry name" value="LRR_dom_sf"/>
</dbReference>
<gene>
    <name evidence="1" type="ORF">Tco_0801933</name>
</gene>
<proteinExistence type="predicted"/>
<comment type="caution">
    <text evidence="1">The sequence shown here is derived from an EMBL/GenBank/DDBJ whole genome shotgun (WGS) entry which is preliminary data.</text>
</comment>
<dbReference type="PANTHER" id="PTHR47186">
    <property type="entry name" value="LEUCINE-RICH REPEAT-CONTAINING PROTEIN 57"/>
    <property type="match status" value="1"/>
</dbReference>
<dbReference type="SUPFAM" id="SSF52047">
    <property type="entry name" value="RNI-like"/>
    <property type="match status" value="1"/>
</dbReference>
<evidence type="ECO:0000313" key="1">
    <source>
        <dbReference type="EMBL" id="GJS94965.1"/>
    </source>
</evidence>
<protein>
    <submittedName>
        <fullName evidence="1">Disease resistance protein RGA4</fullName>
    </submittedName>
</protein>
<sequence length="200" mass="22356">MDDLEDVMKDEEVIKEMKEVGVGQTKGRQWKSGFSLLDATEVAKKATVKLEIFCNLVLWTVLKFKMHDVAHDVACELVGIIHQDNATFPVPPSKLHQSICNFKKLRHLDIDHTSRLKTLLKGIGKLTSLLSLSHFLIGTKDASCTLGDLKYLNNLRGSVKIEGLNGADIYASEDDMEAVFGNIEHLTIDVIDAHLMVINW</sequence>
<dbReference type="PANTHER" id="PTHR47186:SF3">
    <property type="entry name" value="OS09G0267800 PROTEIN"/>
    <property type="match status" value="1"/>
</dbReference>
<dbReference type="EMBL" id="BQNB010011772">
    <property type="protein sequence ID" value="GJS94965.1"/>
    <property type="molecule type" value="Genomic_DNA"/>
</dbReference>
<dbReference type="Proteomes" id="UP001151760">
    <property type="component" value="Unassembled WGS sequence"/>
</dbReference>
<name>A0ABQ4ZXC8_9ASTR</name>
<evidence type="ECO:0000313" key="2">
    <source>
        <dbReference type="Proteomes" id="UP001151760"/>
    </source>
</evidence>
<reference evidence="1" key="1">
    <citation type="journal article" date="2022" name="Int. J. Mol. Sci.">
        <title>Draft Genome of Tanacetum Coccineum: Genomic Comparison of Closely Related Tanacetum-Family Plants.</title>
        <authorList>
            <person name="Yamashiro T."/>
            <person name="Shiraishi A."/>
            <person name="Nakayama K."/>
            <person name="Satake H."/>
        </authorList>
    </citation>
    <scope>NUCLEOTIDE SEQUENCE</scope>
</reference>
<dbReference type="Gene3D" id="3.80.10.10">
    <property type="entry name" value="Ribonuclease Inhibitor"/>
    <property type="match status" value="1"/>
</dbReference>
<reference evidence="1" key="2">
    <citation type="submission" date="2022-01" db="EMBL/GenBank/DDBJ databases">
        <authorList>
            <person name="Yamashiro T."/>
            <person name="Shiraishi A."/>
            <person name="Satake H."/>
            <person name="Nakayama K."/>
        </authorList>
    </citation>
    <scope>NUCLEOTIDE SEQUENCE</scope>
</reference>
<organism evidence="1 2">
    <name type="scientific">Tanacetum coccineum</name>
    <dbReference type="NCBI Taxonomy" id="301880"/>
    <lineage>
        <taxon>Eukaryota</taxon>
        <taxon>Viridiplantae</taxon>
        <taxon>Streptophyta</taxon>
        <taxon>Embryophyta</taxon>
        <taxon>Tracheophyta</taxon>
        <taxon>Spermatophyta</taxon>
        <taxon>Magnoliopsida</taxon>
        <taxon>eudicotyledons</taxon>
        <taxon>Gunneridae</taxon>
        <taxon>Pentapetalae</taxon>
        <taxon>asterids</taxon>
        <taxon>campanulids</taxon>
        <taxon>Asterales</taxon>
        <taxon>Asteraceae</taxon>
        <taxon>Asteroideae</taxon>
        <taxon>Anthemideae</taxon>
        <taxon>Anthemidinae</taxon>
        <taxon>Tanacetum</taxon>
    </lineage>
</organism>
<accession>A0ABQ4ZXC8</accession>